<dbReference type="AlphaFoldDB" id="A0A382W6R4"/>
<protein>
    <submittedName>
        <fullName evidence="2">Uncharacterized protein</fullName>
    </submittedName>
</protein>
<feature type="compositionally biased region" description="Basic residues" evidence="1">
    <location>
        <begin position="10"/>
        <end position="24"/>
    </location>
</feature>
<proteinExistence type="predicted"/>
<feature type="non-terminal residue" evidence="2">
    <location>
        <position position="65"/>
    </location>
</feature>
<accession>A0A382W6R4</accession>
<name>A0A382W6R4_9ZZZZ</name>
<reference evidence="2" key="1">
    <citation type="submission" date="2018-05" db="EMBL/GenBank/DDBJ databases">
        <authorList>
            <person name="Lanie J.A."/>
            <person name="Ng W.-L."/>
            <person name="Kazmierczak K.M."/>
            <person name="Andrzejewski T.M."/>
            <person name="Davidsen T.M."/>
            <person name="Wayne K.J."/>
            <person name="Tettelin H."/>
            <person name="Glass J.I."/>
            <person name="Rusch D."/>
            <person name="Podicherti R."/>
            <person name="Tsui H.-C.T."/>
            <person name="Winkler M.E."/>
        </authorList>
    </citation>
    <scope>NUCLEOTIDE SEQUENCE</scope>
</reference>
<evidence type="ECO:0000256" key="1">
    <source>
        <dbReference type="SAM" id="MobiDB-lite"/>
    </source>
</evidence>
<gene>
    <name evidence="2" type="ORF">METZ01_LOCUS406682</name>
</gene>
<evidence type="ECO:0000313" key="2">
    <source>
        <dbReference type="EMBL" id="SVD53828.1"/>
    </source>
</evidence>
<organism evidence="2">
    <name type="scientific">marine metagenome</name>
    <dbReference type="NCBI Taxonomy" id="408172"/>
    <lineage>
        <taxon>unclassified sequences</taxon>
        <taxon>metagenomes</taxon>
        <taxon>ecological metagenomes</taxon>
    </lineage>
</organism>
<sequence length="65" mass="7190">MIGDFMSKMQKGKPRVGKKNARRITRAEADASGLPRWVEIYTSPATDETAFKNCQLEGGVKTVFA</sequence>
<feature type="region of interest" description="Disordered" evidence="1">
    <location>
        <begin position="1"/>
        <end position="28"/>
    </location>
</feature>
<dbReference type="EMBL" id="UINC01157054">
    <property type="protein sequence ID" value="SVD53828.1"/>
    <property type="molecule type" value="Genomic_DNA"/>
</dbReference>